<evidence type="ECO:0000256" key="1">
    <source>
        <dbReference type="SAM" id="MobiDB-lite"/>
    </source>
</evidence>
<proteinExistence type="predicted"/>
<sequence length="87" mass="8584">MIGHARTAVKFFVYGLLAGLLFAPKKGDETRKDAIAWITSTVQETLGNVTGAVESVSSAASSSASSDTSGSDSGSGSQSGSTPSGAA</sequence>
<name>A0A6J4UHJ9_9BACT</name>
<dbReference type="AlphaFoldDB" id="A0A6J4UHJ9"/>
<gene>
    <name evidence="2" type="ORF">AVDCRST_MAG87-761</name>
</gene>
<evidence type="ECO:0000313" key="2">
    <source>
        <dbReference type="EMBL" id="CAA9549673.1"/>
    </source>
</evidence>
<organism evidence="2">
    <name type="scientific">uncultured Thermomicrobiales bacterium</name>
    <dbReference type="NCBI Taxonomy" id="1645740"/>
    <lineage>
        <taxon>Bacteria</taxon>
        <taxon>Pseudomonadati</taxon>
        <taxon>Thermomicrobiota</taxon>
        <taxon>Thermomicrobia</taxon>
        <taxon>Thermomicrobiales</taxon>
        <taxon>environmental samples</taxon>
    </lineage>
</organism>
<reference evidence="2" key="1">
    <citation type="submission" date="2020-02" db="EMBL/GenBank/DDBJ databases">
        <authorList>
            <person name="Meier V. D."/>
        </authorList>
    </citation>
    <scope>NUCLEOTIDE SEQUENCE</scope>
    <source>
        <strain evidence="2">AVDCRST_MAG87</strain>
    </source>
</reference>
<protein>
    <recommendedName>
        <fullName evidence="3">YtxH domain-containing protein</fullName>
    </recommendedName>
</protein>
<dbReference type="EMBL" id="CADCWJ010000186">
    <property type="protein sequence ID" value="CAA9549673.1"/>
    <property type="molecule type" value="Genomic_DNA"/>
</dbReference>
<feature type="region of interest" description="Disordered" evidence="1">
    <location>
        <begin position="57"/>
        <end position="87"/>
    </location>
</feature>
<accession>A0A6J4UHJ9</accession>
<evidence type="ECO:0008006" key="3">
    <source>
        <dbReference type="Google" id="ProtNLM"/>
    </source>
</evidence>